<name>A0A931H318_9BURK</name>
<dbReference type="InterPro" id="IPR051531">
    <property type="entry name" value="N-acetyltransferase"/>
</dbReference>
<organism evidence="2 3">
    <name type="scientific">Caenimonas aquaedulcis</name>
    <dbReference type="NCBI Taxonomy" id="2793270"/>
    <lineage>
        <taxon>Bacteria</taxon>
        <taxon>Pseudomonadati</taxon>
        <taxon>Pseudomonadota</taxon>
        <taxon>Betaproteobacteria</taxon>
        <taxon>Burkholderiales</taxon>
        <taxon>Comamonadaceae</taxon>
        <taxon>Caenimonas</taxon>
    </lineage>
</organism>
<accession>A0A931H318</accession>
<evidence type="ECO:0000259" key="1">
    <source>
        <dbReference type="PROSITE" id="PS51186"/>
    </source>
</evidence>
<gene>
    <name evidence="2" type="ORF">I5803_06160</name>
</gene>
<comment type="caution">
    <text evidence="2">The sequence shown here is derived from an EMBL/GenBank/DDBJ whole genome shotgun (WGS) entry which is preliminary data.</text>
</comment>
<dbReference type="Proteomes" id="UP000651050">
    <property type="component" value="Unassembled WGS sequence"/>
</dbReference>
<sequence length="172" mass="18788">MGGQYLAPREVRTQRLLLRPFVLADHARYARFSADPEVMRYMGTGVVSTPEMAWRSMSALLGHWEMLGYGIWAIDLPGTGVIGHAGYIDVPGWPGFELGWMLGREYWGQGYAREAAATALEIAYATLKRDRVISLIRPPNAASIKLALALGAVGEGSTDLLGSPAEVYVHQP</sequence>
<dbReference type="InterPro" id="IPR000182">
    <property type="entry name" value="GNAT_dom"/>
</dbReference>
<dbReference type="RefSeq" id="WP_196985506.1">
    <property type="nucleotide sequence ID" value="NZ_JADWYS010000001.1"/>
</dbReference>
<evidence type="ECO:0000313" key="2">
    <source>
        <dbReference type="EMBL" id="MBG9387593.1"/>
    </source>
</evidence>
<dbReference type="PANTHER" id="PTHR43792:SF1">
    <property type="entry name" value="N-ACETYLTRANSFERASE DOMAIN-CONTAINING PROTEIN"/>
    <property type="match status" value="1"/>
</dbReference>
<feature type="domain" description="N-acetyltransferase" evidence="1">
    <location>
        <begin position="16"/>
        <end position="172"/>
    </location>
</feature>
<dbReference type="PROSITE" id="PS51186">
    <property type="entry name" value="GNAT"/>
    <property type="match status" value="1"/>
</dbReference>
<dbReference type="PANTHER" id="PTHR43792">
    <property type="entry name" value="GNAT FAMILY, PUTATIVE (AFU_ORTHOLOGUE AFUA_3G00765)-RELATED-RELATED"/>
    <property type="match status" value="1"/>
</dbReference>
<proteinExistence type="predicted"/>
<dbReference type="Gene3D" id="3.40.630.30">
    <property type="match status" value="1"/>
</dbReference>
<protein>
    <submittedName>
        <fullName evidence="2">GNAT family N-acetyltransferase</fullName>
    </submittedName>
</protein>
<dbReference type="InterPro" id="IPR016181">
    <property type="entry name" value="Acyl_CoA_acyltransferase"/>
</dbReference>
<reference evidence="2" key="1">
    <citation type="submission" date="2020-11" db="EMBL/GenBank/DDBJ databases">
        <title>Bacterial whole genome sequence for Caenimonas sp. DR4.4.</title>
        <authorList>
            <person name="Le V."/>
            <person name="Ko S.-R."/>
            <person name="Ahn C.-Y."/>
            <person name="Oh H.-M."/>
        </authorList>
    </citation>
    <scope>NUCLEOTIDE SEQUENCE</scope>
    <source>
        <strain evidence="2">DR4.4</strain>
    </source>
</reference>
<keyword evidence="3" id="KW-1185">Reference proteome</keyword>
<dbReference type="SUPFAM" id="SSF55729">
    <property type="entry name" value="Acyl-CoA N-acyltransferases (Nat)"/>
    <property type="match status" value="1"/>
</dbReference>
<evidence type="ECO:0000313" key="3">
    <source>
        <dbReference type="Proteomes" id="UP000651050"/>
    </source>
</evidence>
<dbReference type="Pfam" id="PF13302">
    <property type="entry name" value="Acetyltransf_3"/>
    <property type="match status" value="1"/>
</dbReference>
<dbReference type="EMBL" id="JADWYS010000001">
    <property type="protein sequence ID" value="MBG9387593.1"/>
    <property type="molecule type" value="Genomic_DNA"/>
</dbReference>
<dbReference type="GO" id="GO:0016747">
    <property type="term" value="F:acyltransferase activity, transferring groups other than amino-acyl groups"/>
    <property type="evidence" value="ECO:0007669"/>
    <property type="project" value="InterPro"/>
</dbReference>
<dbReference type="AlphaFoldDB" id="A0A931H318"/>